<dbReference type="InterPro" id="IPR052516">
    <property type="entry name" value="N-heterocyclic_Hydroxylase"/>
</dbReference>
<dbReference type="PANTHER" id="PTHR47495:SF1">
    <property type="entry name" value="BLL3820 PROTEIN"/>
    <property type="match status" value="1"/>
</dbReference>
<dbReference type="RefSeq" id="WP_275772186.1">
    <property type="nucleotide sequence ID" value="NZ_BAABDE010000020.1"/>
</dbReference>
<dbReference type="Pfam" id="PF20256">
    <property type="entry name" value="MoCoBD_2"/>
    <property type="match status" value="2"/>
</dbReference>
<name>A0ABP7I733_9ACTN</name>
<dbReference type="Gene3D" id="3.30.365.10">
    <property type="entry name" value="Aldehyde oxidase/xanthine dehydrogenase, molybdopterin binding domain"/>
    <property type="match status" value="4"/>
</dbReference>
<evidence type="ECO:0000313" key="3">
    <source>
        <dbReference type="EMBL" id="GAA3810206.1"/>
    </source>
</evidence>
<feature type="domain" description="Aldehyde oxidase/xanthine dehydrogenase a/b hammerhead" evidence="2">
    <location>
        <begin position="239"/>
        <end position="318"/>
    </location>
</feature>
<dbReference type="PROSITE" id="PS51318">
    <property type="entry name" value="TAT"/>
    <property type="match status" value="1"/>
</dbReference>
<evidence type="ECO:0000313" key="4">
    <source>
        <dbReference type="Proteomes" id="UP001501009"/>
    </source>
</evidence>
<reference evidence="4" key="1">
    <citation type="journal article" date="2019" name="Int. J. Syst. Evol. Microbiol.">
        <title>The Global Catalogue of Microorganisms (GCM) 10K type strain sequencing project: providing services to taxonomists for standard genome sequencing and annotation.</title>
        <authorList>
            <consortium name="The Broad Institute Genomics Platform"/>
            <consortium name="The Broad Institute Genome Sequencing Center for Infectious Disease"/>
            <person name="Wu L."/>
            <person name="Ma J."/>
        </authorList>
    </citation>
    <scope>NUCLEOTIDE SEQUENCE [LARGE SCALE GENOMIC DNA]</scope>
    <source>
        <strain evidence="4">JCM 17138</strain>
    </source>
</reference>
<dbReference type="InterPro" id="IPR012368">
    <property type="entry name" value="OxRdtase_Mopterin-bd_su_IorB"/>
</dbReference>
<keyword evidence="4" id="KW-1185">Reference proteome</keyword>
<dbReference type="InterPro" id="IPR037165">
    <property type="entry name" value="AldOxase/xan_DH_Mopterin-bd_sf"/>
</dbReference>
<dbReference type="SMART" id="SM01008">
    <property type="entry name" value="Ald_Xan_dh_C"/>
    <property type="match status" value="1"/>
</dbReference>
<dbReference type="EMBL" id="BAABDE010000020">
    <property type="protein sequence ID" value="GAA3810206.1"/>
    <property type="molecule type" value="Genomic_DNA"/>
</dbReference>
<dbReference type="PANTHER" id="PTHR47495">
    <property type="entry name" value="ALDEHYDE DEHYDROGENASE"/>
    <property type="match status" value="1"/>
</dbReference>
<dbReference type="InterPro" id="IPR046867">
    <property type="entry name" value="AldOxase/xan_DH_MoCoBD2"/>
</dbReference>
<dbReference type="Gene3D" id="3.90.1170.50">
    <property type="entry name" value="Aldehyde oxidase/xanthine dehydrogenase, a/b hammerhead"/>
    <property type="match status" value="1"/>
</dbReference>
<dbReference type="InterPro" id="IPR008274">
    <property type="entry name" value="AldOxase/xan_DH_MoCoBD1"/>
</dbReference>
<organism evidence="3 4">
    <name type="scientific">Streptomyces coacervatus</name>
    <dbReference type="NCBI Taxonomy" id="647381"/>
    <lineage>
        <taxon>Bacteria</taxon>
        <taxon>Bacillati</taxon>
        <taxon>Actinomycetota</taxon>
        <taxon>Actinomycetes</taxon>
        <taxon>Kitasatosporales</taxon>
        <taxon>Streptomycetaceae</taxon>
        <taxon>Streptomyces</taxon>
    </lineage>
</organism>
<dbReference type="SUPFAM" id="SSF56003">
    <property type="entry name" value="Molybdenum cofactor-binding domain"/>
    <property type="match status" value="2"/>
</dbReference>
<dbReference type="InterPro" id="IPR006311">
    <property type="entry name" value="TAT_signal"/>
</dbReference>
<protein>
    <submittedName>
        <fullName evidence="3">Molybdopterin-dependent oxidoreductase</fullName>
    </submittedName>
</protein>
<dbReference type="InterPro" id="IPR000674">
    <property type="entry name" value="Ald_Oxase/Xan_DH_a/b"/>
</dbReference>
<comment type="caution">
    <text evidence="3">The sequence shown here is derived from an EMBL/GenBank/DDBJ whole genome shotgun (WGS) entry which is preliminary data.</text>
</comment>
<evidence type="ECO:0000256" key="1">
    <source>
        <dbReference type="SAM" id="MobiDB-lite"/>
    </source>
</evidence>
<dbReference type="Proteomes" id="UP001501009">
    <property type="component" value="Unassembled WGS sequence"/>
</dbReference>
<feature type="region of interest" description="Disordered" evidence="1">
    <location>
        <begin position="750"/>
        <end position="778"/>
    </location>
</feature>
<proteinExistence type="predicted"/>
<evidence type="ECO:0000259" key="2">
    <source>
        <dbReference type="SMART" id="SM01008"/>
    </source>
</evidence>
<gene>
    <name evidence="3" type="ORF">GCM10022403_050100</name>
</gene>
<dbReference type="PIRSF" id="PIRSF036389">
    <property type="entry name" value="IOR_B"/>
    <property type="match status" value="1"/>
</dbReference>
<accession>A0ABP7I733</accession>
<dbReference type="Pfam" id="PF02738">
    <property type="entry name" value="MoCoBD_1"/>
    <property type="match status" value="1"/>
</dbReference>
<sequence length="778" mass="82405">MGARRHPQPQDAAPAADGIGRRRFLGYVVAASTLTVAAELGEAVLAPARAAAVVPSVPGPAEIYDLNDMLTHAALPTANLITIRIDPDGIASFALPRAEVGQGITTSSAMLVAEELDLPLDKVRVTLAEARPELLFNQLTGGSNTTISTFTPIRVAAAVARGRLLEAAALELGEALGTLTAKAGIITSSVSGKSLTYGKLAEKAASVTTSQVSVTLKEPSEFKVIGTAQRRVDALEAVTGRKKFAMDLQVPGALPAMVCRPPTINGTVRSVDNLDEVRAMPGITDVVRISTGVAVRGRTFGQCIDAVRALKVTWGPGTAEGASDDTVREELRKAELPLPALDLLTKAVDARFTFHFASNSALETNCAVADVRKDSAEIWASLKSPITAQEQIALTLGLPVTAVKVHVTEGGGSFGRKLFHDGAAEAAEISRATGKPVRLMWHRTDDFRQGRTHPMSTSRVRATYALGQVLTYDQHHTSVATDFGHGVGEIITSEAARLPVGDLTFSETIFTLTQQTPYNFGVVTQLLAETDKGFHTGSMRNIYSPNVRCAQELVVDELAKRMGKDPYRFRRAFLKDDRARAVLDKVAEVGSWGRSMPAGTAQGIALHPEYHAYVAVLAEIDCRPETTGRKVPDAYTGPRVTKVVCAVDAGLAVNPRGLQAQMMGGIMDGIAITLSSGLHLAGGHFLEGSWDNYFYTRQWNTPPELEIVVMPPTTGKPGGAGELAVAGAMAAVACAYGRATGTMPTTFPINHDGPLGFEPLPTSPPIPASPTDGLSRAY</sequence>